<accession>A0A972FPD9</accession>
<evidence type="ECO:0000313" key="2">
    <source>
        <dbReference type="EMBL" id="NMH26974.1"/>
    </source>
</evidence>
<feature type="signal peptide" evidence="1">
    <location>
        <begin position="1"/>
        <end position="20"/>
    </location>
</feature>
<gene>
    <name evidence="2" type="ORF">G6047_02925</name>
</gene>
<dbReference type="AlphaFoldDB" id="A0A972FPD9"/>
<keyword evidence="3" id="KW-1185">Reference proteome</keyword>
<dbReference type="Proteomes" id="UP000712080">
    <property type="component" value="Unassembled WGS sequence"/>
</dbReference>
<organism evidence="2 3">
    <name type="scientific">Flavobacterium silvaticum</name>
    <dbReference type="NCBI Taxonomy" id="1852020"/>
    <lineage>
        <taxon>Bacteria</taxon>
        <taxon>Pseudomonadati</taxon>
        <taxon>Bacteroidota</taxon>
        <taxon>Flavobacteriia</taxon>
        <taxon>Flavobacteriales</taxon>
        <taxon>Flavobacteriaceae</taxon>
        <taxon>Flavobacterium</taxon>
    </lineage>
</organism>
<sequence length="128" mass="15089">MRIFVTSVILLFLTATPAWCQQSGSQPKKLTWDEQLDQIMPPMTEAIELDGLQEAAIRQILLNQFRQSNMLSKEVDFDNDRKREESMAVFEKTDEEIKKLLRPNQIELYDQYKKDLRKGKKPKKKKKS</sequence>
<reference evidence="2" key="1">
    <citation type="submission" date="2020-02" db="EMBL/GenBank/DDBJ databases">
        <title>Flavobacterium sp. genome.</title>
        <authorList>
            <person name="Jung H.S."/>
            <person name="Baek J.H."/>
            <person name="Jeon C.O."/>
        </authorList>
    </citation>
    <scope>NUCLEOTIDE SEQUENCE</scope>
    <source>
        <strain evidence="2">SE-s28</strain>
    </source>
</reference>
<evidence type="ECO:0008006" key="4">
    <source>
        <dbReference type="Google" id="ProtNLM"/>
    </source>
</evidence>
<proteinExistence type="predicted"/>
<dbReference type="RefSeq" id="WP_169525978.1">
    <property type="nucleotide sequence ID" value="NZ_JAAMPU010000097.1"/>
</dbReference>
<comment type="caution">
    <text evidence="2">The sequence shown here is derived from an EMBL/GenBank/DDBJ whole genome shotgun (WGS) entry which is preliminary data.</text>
</comment>
<evidence type="ECO:0000313" key="3">
    <source>
        <dbReference type="Proteomes" id="UP000712080"/>
    </source>
</evidence>
<evidence type="ECO:0000256" key="1">
    <source>
        <dbReference type="SAM" id="SignalP"/>
    </source>
</evidence>
<feature type="chain" id="PRO_5037079461" description="DUF4890 domain-containing protein" evidence="1">
    <location>
        <begin position="21"/>
        <end position="128"/>
    </location>
</feature>
<protein>
    <recommendedName>
        <fullName evidence="4">DUF4890 domain-containing protein</fullName>
    </recommendedName>
</protein>
<name>A0A972FPD9_9FLAO</name>
<dbReference type="EMBL" id="JAAMPU010000097">
    <property type="protein sequence ID" value="NMH26974.1"/>
    <property type="molecule type" value="Genomic_DNA"/>
</dbReference>
<keyword evidence="1" id="KW-0732">Signal</keyword>